<dbReference type="PROSITE" id="PS01279">
    <property type="entry name" value="PCMT"/>
    <property type="match status" value="1"/>
</dbReference>
<evidence type="ECO:0000256" key="5">
    <source>
        <dbReference type="ARBA" id="ARBA00022679"/>
    </source>
</evidence>
<dbReference type="HAMAP" id="MF_00090">
    <property type="entry name" value="PIMT"/>
    <property type="match status" value="1"/>
</dbReference>
<dbReference type="Pfam" id="PF01135">
    <property type="entry name" value="PCMT"/>
    <property type="match status" value="1"/>
</dbReference>
<dbReference type="GO" id="GO:0030091">
    <property type="term" value="P:protein repair"/>
    <property type="evidence" value="ECO:0007669"/>
    <property type="project" value="UniProtKB-UniRule"/>
</dbReference>
<proteinExistence type="inferred from homology"/>
<dbReference type="AlphaFoldDB" id="A0A8T4LJR5"/>
<comment type="caution">
    <text evidence="10">The sequence shown here is derived from an EMBL/GenBank/DDBJ whole genome shotgun (WGS) entry which is preliminary data.</text>
</comment>
<dbReference type="NCBIfam" id="TIGR00080">
    <property type="entry name" value="pimt"/>
    <property type="match status" value="1"/>
</dbReference>
<keyword evidence="5 9" id="KW-0808">Transferase</keyword>
<name>A0A8T4LJR5_9ARCH</name>
<evidence type="ECO:0000313" key="11">
    <source>
        <dbReference type="Proteomes" id="UP000678237"/>
    </source>
</evidence>
<comment type="catalytic activity">
    <reaction evidence="8 9">
        <text>[protein]-L-isoaspartate + S-adenosyl-L-methionine = [protein]-L-isoaspartate alpha-methyl ester + S-adenosyl-L-homocysteine</text>
        <dbReference type="Rhea" id="RHEA:12705"/>
        <dbReference type="Rhea" id="RHEA-COMP:12143"/>
        <dbReference type="Rhea" id="RHEA-COMP:12144"/>
        <dbReference type="ChEBI" id="CHEBI:57856"/>
        <dbReference type="ChEBI" id="CHEBI:59789"/>
        <dbReference type="ChEBI" id="CHEBI:90596"/>
        <dbReference type="ChEBI" id="CHEBI:90598"/>
        <dbReference type="EC" id="2.1.1.77"/>
    </reaction>
</comment>
<comment type="similarity">
    <text evidence="2 9">Belongs to the methyltransferase superfamily. L-isoaspartyl/D-aspartyl protein methyltransferase family.</text>
</comment>
<evidence type="ECO:0000256" key="6">
    <source>
        <dbReference type="ARBA" id="ARBA00022691"/>
    </source>
</evidence>
<dbReference type="PANTHER" id="PTHR11579:SF0">
    <property type="entry name" value="PROTEIN-L-ISOASPARTATE(D-ASPARTATE) O-METHYLTRANSFERASE"/>
    <property type="match status" value="1"/>
</dbReference>
<dbReference type="PANTHER" id="PTHR11579">
    <property type="entry name" value="PROTEIN-L-ISOASPARTATE O-METHYLTRANSFERASE"/>
    <property type="match status" value="1"/>
</dbReference>
<evidence type="ECO:0000256" key="3">
    <source>
        <dbReference type="ARBA" id="ARBA00022490"/>
    </source>
</evidence>
<dbReference type="InterPro" id="IPR029063">
    <property type="entry name" value="SAM-dependent_MTases_sf"/>
</dbReference>
<dbReference type="GO" id="GO:0032259">
    <property type="term" value="P:methylation"/>
    <property type="evidence" value="ECO:0007669"/>
    <property type="project" value="UniProtKB-KW"/>
</dbReference>
<keyword evidence="6 9" id="KW-0949">S-adenosyl-L-methionine</keyword>
<evidence type="ECO:0000256" key="2">
    <source>
        <dbReference type="ARBA" id="ARBA00005369"/>
    </source>
</evidence>
<keyword evidence="3 9" id="KW-0963">Cytoplasm</keyword>
<reference evidence="10" key="1">
    <citation type="submission" date="2021-03" db="EMBL/GenBank/DDBJ databases">
        <authorList>
            <person name="Jaffe A."/>
        </authorList>
    </citation>
    <scope>NUCLEOTIDE SEQUENCE</scope>
    <source>
        <strain evidence="10">RIFCSPLOWO2_01_FULL_58_19</strain>
    </source>
</reference>
<protein>
    <recommendedName>
        <fullName evidence="9">Protein-L-isoaspartate O-methyltransferase</fullName>
        <ecNumber evidence="9">2.1.1.77</ecNumber>
    </recommendedName>
    <alternativeName>
        <fullName evidence="9">L-isoaspartyl protein carboxyl methyltransferase</fullName>
    </alternativeName>
    <alternativeName>
        <fullName evidence="9">Protein L-isoaspartyl methyltransferase</fullName>
    </alternativeName>
    <alternativeName>
        <fullName evidence="9">Protein-beta-aspartate methyltransferase</fullName>
        <shortName evidence="9">PIMT</shortName>
    </alternativeName>
</protein>
<dbReference type="GO" id="GO:0004719">
    <property type="term" value="F:protein-L-isoaspartate (D-aspartate) O-methyltransferase activity"/>
    <property type="evidence" value="ECO:0007669"/>
    <property type="project" value="UniProtKB-UniRule"/>
</dbReference>
<evidence type="ECO:0000256" key="4">
    <source>
        <dbReference type="ARBA" id="ARBA00022603"/>
    </source>
</evidence>
<comment type="function">
    <text evidence="7 9">Catalyzes the methyl esterification of L-isoaspartyl residues in peptides and proteins that result from spontaneous decomposition of normal L-aspartyl and L-asparaginyl residues. It plays a role in the repair and/or degradation of damaged proteins.</text>
</comment>
<dbReference type="NCBIfam" id="NF001453">
    <property type="entry name" value="PRK00312.1"/>
    <property type="match status" value="1"/>
</dbReference>
<gene>
    <name evidence="9" type="primary">pcm</name>
    <name evidence="10" type="ORF">J4203_06310</name>
</gene>
<evidence type="ECO:0000256" key="8">
    <source>
        <dbReference type="ARBA" id="ARBA00029295"/>
    </source>
</evidence>
<dbReference type="Proteomes" id="UP000678237">
    <property type="component" value="Unassembled WGS sequence"/>
</dbReference>
<evidence type="ECO:0000256" key="7">
    <source>
        <dbReference type="ARBA" id="ARBA00025330"/>
    </source>
</evidence>
<dbReference type="EMBL" id="JAGVWE010000005">
    <property type="protein sequence ID" value="MBS3063455.1"/>
    <property type="molecule type" value="Genomic_DNA"/>
</dbReference>
<accession>A0A8T4LJR5</accession>
<keyword evidence="4 9" id="KW-0489">Methyltransferase</keyword>
<dbReference type="InterPro" id="IPR000682">
    <property type="entry name" value="PCMT"/>
</dbReference>
<organism evidence="10 11">
    <name type="scientific">Candidatus Iainarchaeum sp</name>
    <dbReference type="NCBI Taxonomy" id="3101447"/>
    <lineage>
        <taxon>Archaea</taxon>
        <taxon>Candidatus Iainarchaeota</taxon>
        <taxon>Candidatus Iainarchaeia</taxon>
        <taxon>Candidatus Iainarchaeales</taxon>
        <taxon>Candidatus Iainarchaeaceae</taxon>
        <taxon>Candidatus Iainarchaeum</taxon>
    </lineage>
</organism>
<evidence type="ECO:0000256" key="9">
    <source>
        <dbReference type="HAMAP-Rule" id="MF_00090"/>
    </source>
</evidence>
<evidence type="ECO:0000256" key="1">
    <source>
        <dbReference type="ARBA" id="ARBA00004496"/>
    </source>
</evidence>
<comment type="subcellular location">
    <subcellularLocation>
        <location evidence="1 9">Cytoplasm</location>
    </subcellularLocation>
</comment>
<dbReference type="GO" id="GO:0005737">
    <property type="term" value="C:cytoplasm"/>
    <property type="evidence" value="ECO:0007669"/>
    <property type="project" value="UniProtKB-SubCell"/>
</dbReference>
<dbReference type="EC" id="2.1.1.77" evidence="9"/>
<evidence type="ECO:0000313" key="10">
    <source>
        <dbReference type="EMBL" id="MBS3063455.1"/>
    </source>
</evidence>
<reference evidence="10" key="2">
    <citation type="submission" date="2021-05" db="EMBL/GenBank/DDBJ databases">
        <title>Protein family content uncovers lineage relationships and bacterial pathway maintenance mechanisms in DPANN archaea.</title>
        <authorList>
            <person name="Castelle C.J."/>
            <person name="Meheust R."/>
            <person name="Jaffe A.L."/>
            <person name="Seitz K."/>
            <person name="Gong X."/>
            <person name="Baker B.J."/>
            <person name="Banfield J.F."/>
        </authorList>
    </citation>
    <scope>NUCLEOTIDE SEQUENCE</scope>
    <source>
        <strain evidence="10">RIFCSPLOWO2_01_FULL_58_19</strain>
    </source>
</reference>
<dbReference type="Gene3D" id="3.40.50.150">
    <property type="entry name" value="Vaccinia Virus protein VP39"/>
    <property type="match status" value="1"/>
</dbReference>
<dbReference type="SUPFAM" id="SSF53335">
    <property type="entry name" value="S-adenosyl-L-methionine-dependent methyltransferases"/>
    <property type="match status" value="1"/>
</dbReference>
<sequence length="224" mass="24068">MPADVFRLKREQLVAFLEQSQAIRSREVREAFLAVPREAFFPVGAREQAYVDAAFPIGHGQTISQPSTLASMLELLQVRPGQKVLEVGSGCGYVLALLAHLVGAAGKVFGVELLEELAGQSKKNLAAMGCRNAESVQGDGSQGLPEHAPFDRILVSAACPFIPKPLFDQLADGGRVVGPVGDAHTQTLTSLHKKRGQLLKEEFSENYYVFVPLKGRHGFGGGMA</sequence>
<feature type="active site" evidence="9">
    <location>
        <position position="64"/>
    </location>
</feature>
<dbReference type="CDD" id="cd02440">
    <property type="entry name" value="AdoMet_MTases"/>
    <property type="match status" value="1"/>
</dbReference>